<dbReference type="SUPFAM" id="SSF49899">
    <property type="entry name" value="Concanavalin A-like lectins/glucanases"/>
    <property type="match status" value="1"/>
</dbReference>
<gene>
    <name evidence="2" type="ORF">AAG570_002526</name>
</gene>
<dbReference type="EMBL" id="JBFDAA010000012">
    <property type="protein sequence ID" value="KAL1123446.1"/>
    <property type="molecule type" value="Genomic_DNA"/>
</dbReference>
<dbReference type="Gene3D" id="2.60.120.200">
    <property type="match status" value="1"/>
</dbReference>
<evidence type="ECO:0000313" key="2">
    <source>
        <dbReference type="EMBL" id="KAL1123446.1"/>
    </source>
</evidence>
<dbReference type="PROSITE" id="PS51762">
    <property type="entry name" value="GH16_2"/>
    <property type="match status" value="1"/>
</dbReference>
<accession>A0ABD0Y7T9</accession>
<dbReference type="PANTHER" id="PTHR10963">
    <property type="entry name" value="GLYCOSYL HYDROLASE-RELATED"/>
    <property type="match status" value="1"/>
</dbReference>
<organism evidence="2 3">
    <name type="scientific">Ranatra chinensis</name>
    <dbReference type="NCBI Taxonomy" id="642074"/>
    <lineage>
        <taxon>Eukaryota</taxon>
        <taxon>Metazoa</taxon>
        <taxon>Ecdysozoa</taxon>
        <taxon>Arthropoda</taxon>
        <taxon>Hexapoda</taxon>
        <taxon>Insecta</taxon>
        <taxon>Pterygota</taxon>
        <taxon>Neoptera</taxon>
        <taxon>Paraneoptera</taxon>
        <taxon>Hemiptera</taxon>
        <taxon>Heteroptera</taxon>
        <taxon>Panheteroptera</taxon>
        <taxon>Nepomorpha</taxon>
        <taxon>Nepidae</taxon>
        <taxon>Ranatrinae</taxon>
        <taxon>Ranatra</taxon>
    </lineage>
</organism>
<dbReference type="InterPro" id="IPR000757">
    <property type="entry name" value="Beta-glucanase-like"/>
</dbReference>
<dbReference type="PANTHER" id="PTHR10963:SF60">
    <property type="entry name" value="GRAM-NEGATIVE BACTERIA-BINDING PROTEIN 1-RELATED"/>
    <property type="match status" value="1"/>
</dbReference>
<proteinExistence type="predicted"/>
<dbReference type="Proteomes" id="UP001558652">
    <property type="component" value="Unassembled WGS sequence"/>
</dbReference>
<dbReference type="AlphaFoldDB" id="A0ABD0Y7T9"/>
<keyword evidence="3" id="KW-1185">Reference proteome</keyword>
<dbReference type="InterPro" id="IPR050546">
    <property type="entry name" value="Glycosyl_Hydrlase_16"/>
</dbReference>
<reference evidence="2 3" key="1">
    <citation type="submission" date="2024-07" db="EMBL/GenBank/DDBJ databases">
        <title>Chromosome-level genome assembly of the water stick insect Ranatra chinensis (Heteroptera: Nepidae).</title>
        <authorList>
            <person name="Liu X."/>
        </authorList>
    </citation>
    <scope>NUCLEOTIDE SEQUENCE [LARGE SCALE GENOMIC DNA]</scope>
    <source>
        <strain evidence="2">Cailab_2021Rc</strain>
        <tissue evidence="2">Muscle</tissue>
    </source>
</reference>
<protein>
    <recommendedName>
        <fullName evidence="1">GH16 domain-containing protein</fullName>
    </recommendedName>
</protein>
<feature type="non-terminal residue" evidence="2">
    <location>
        <position position="1"/>
    </location>
</feature>
<feature type="domain" description="GH16" evidence="1">
    <location>
        <begin position="1"/>
        <end position="197"/>
    </location>
</feature>
<evidence type="ECO:0000313" key="3">
    <source>
        <dbReference type="Proteomes" id="UP001558652"/>
    </source>
</evidence>
<comment type="caution">
    <text evidence="2">The sequence shown here is derived from an EMBL/GenBank/DDBJ whole genome shotgun (WGS) entry which is preliminary data.</text>
</comment>
<name>A0ABD0Y7T9_9HEMI</name>
<evidence type="ECO:0000259" key="1">
    <source>
        <dbReference type="PROSITE" id="PS51762"/>
    </source>
</evidence>
<dbReference type="Pfam" id="PF00722">
    <property type="entry name" value="Glyco_hydro_16"/>
    <property type="match status" value="1"/>
</dbReference>
<dbReference type="InterPro" id="IPR013320">
    <property type="entry name" value="ConA-like_dom_sf"/>
</dbReference>
<sequence length="209" mass="23757">YSVECVRQAASFNILPPVEAARINTKDSFSFRYGKVEIRAKMPAGDWIIPQLWLEPKRYSRYGPKYASGKVKLAMSRGNKELACGNVELGSKYLESGVLIGTNDEDVEGMTAVWRSGHGWESDYHTFTFNWTPDNLRFSVDGKEEKAFLKPGQRLADLIDLKKSPNPAWSAGSVIAPFDEEVFQFNYYVSNYFLRVISICVVQYYNSSF</sequence>